<comment type="caution">
    <text evidence="2">The sequence shown here is derived from an EMBL/GenBank/DDBJ whole genome shotgun (WGS) entry which is preliminary data.</text>
</comment>
<dbReference type="Proteomes" id="UP001589838">
    <property type="component" value="Unassembled WGS sequence"/>
</dbReference>
<dbReference type="EMBL" id="JBHLUX010000027">
    <property type="protein sequence ID" value="MFC0470877.1"/>
    <property type="molecule type" value="Genomic_DNA"/>
</dbReference>
<evidence type="ECO:0000256" key="1">
    <source>
        <dbReference type="SAM" id="MobiDB-lite"/>
    </source>
</evidence>
<accession>A0ABV6KC39</accession>
<protein>
    <submittedName>
        <fullName evidence="2">Uncharacterized protein</fullName>
    </submittedName>
</protein>
<evidence type="ECO:0000313" key="3">
    <source>
        <dbReference type="Proteomes" id="UP001589838"/>
    </source>
</evidence>
<dbReference type="RefSeq" id="WP_335960724.1">
    <property type="nucleotide sequence ID" value="NZ_JAXBLX010000012.1"/>
</dbReference>
<reference evidence="2 3" key="1">
    <citation type="submission" date="2024-09" db="EMBL/GenBank/DDBJ databases">
        <authorList>
            <person name="Sun Q."/>
            <person name="Mori K."/>
        </authorList>
    </citation>
    <scope>NUCLEOTIDE SEQUENCE [LARGE SCALE GENOMIC DNA]</scope>
    <source>
        <strain evidence="2 3">NCAIM B.02610</strain>
    </source>
</reference>
<proteinExistence type="predicted"/>
<evidence type="ECO:0000313" key="2">
    <source>
        <dbReference type="EMBL" id="MFC0470877.1"/>
    </source>
</evidence>
<sequence length="52" mass="5950">MATGKSFNHKRKSHPGAFPKGSEMKKPKNNVSEEGYLVTKEAFRNRIDDEQQ</sequence>
<keyword evidence="3" id="KW-1185">Reference proteome</keyword>
<gene>
    <name evidence="2" type="ORF">ACFFHM_10315</name>
</gene>
<organism evidence="2 3">
    <name type="scientific">Halalkalibacter kiskunsagensis</name>
    <dbReference type="NCBI Taxonomy" id="1548599"/>
    <lineage>
        <taxon>Bacteria</taxon>
        <taxon>Bacillati</taxon>
        <taxon>Bacillota</taxon>
        <taxon>Bacilli</taxon>
        <taxon>Bacillales</taxon>
        <taxon>Bacillaceae</taxon>
        <taxon>Halalkalibacter</taxon>
    </lineage>
</organism>
<name>A0ABV6KC39_9BACI</name>
<feature type="region of interest" description="Disordered" evidence="1">
    <location>
        <begin position="1"/>
        <end position="37"/>
    </location>
</feature>